<organism evidence="3 4">
    <name type="scientific">Streptomyces triticagri</name>
    <dbReference type="NCBI Taxonomy" id="2293568"/>
    <lineage>
        <taxon>Bacteria</taxon>
        <taxon>Bacillati</taxon>
        <taxon>Actinomycetota</taxon>
        <taxon>Actinomycetes</taxon>
        <taxon>Kitasatosporales</taxon>
        <taxon>Streptomycetaceae</taxon>
        <taxon>Streptomyces</taxon>
    </lineage>
</organism>
<reference evidence="3 4" key="1">
    <citation type="submission" date="2018-08" db="EMBL/GenBank/DDBJ databases">
        <title>Isolation, diversity and antifungal activity of Actinobacteria from wheat.</title>
        <authorList>
            <person name="Han C."/>
        </authorList>
    </citation>
    <scope>NUCLEOTIDE SEQUENCE [LARGE SCALE GENOMIC DNA]</scope>
    <source>
        <strain evidence="3 4">NEAU-YY421</strain>
    </source>
</reference>
<proteinExistence type="predicted"/>
<dbReference type="InterPro" id="IPR000871">
    <property type="entry name" value="Beta-lactam_class-A"/>
</dbReference>
<protein>
    <recommendedName>
        <fullName evidence="2">Beta-lactamase class A catalytic domain-containing protein</fullName>
    </recommendedName>
</protein>
<feature type="region of interest" description="Disordered" evidence="1">
    <location>
        <begin position="1"/>
        <end position="27"/>
    </location>
</feature>
<sequence length="228" mass="23506">MHRTTGHTGPRLSLAATGPNGRPHTLTAPDTPYVTASLAKTGILAALLLRTQDEARSPTRAELDTATAMITTSDNAAAGTLWRTIGEATGFDAAAGRLGLTQTTGGADGYWGLTRTTARDQLTLLQAVFGPGRGVLDDASRAVARGLLGSVTPGQDWGVSAAGDEAELKNGWLPRTATGLWVVNSAGRVTTGGRHFLISVLSDGHPTLESGIEAVETASRTALRALTP</sequence>
<dbReference type="InterPro" id="IPR012338">
    <property type="entry name" value="Beta-lactam/transpept-like"/>
</dbReference>
<dbReference type="GO" id="GO:0008800">
    <property type="term" value="F:beta-lactamase activity"/>
    <property type="evidence" value="ECO:0007669"/>
    <property type="project" value="InterPro"/>
</dbReference>
<keyword evidence="4" id="KW-1185">Reference proteome</keyword>
<evidence type="ECO:0000313" key="3">
    <source>
        <dbReference type="EMBL" id="RFU83429.1"/>
    </source>
</evidence>
<name>A0A372LY11_9ACTN</name>
<dbReference type="AlphaFoldDB" id="A0A372LY11"/>
<dbReference type="Gene3D" id="3.40.710.10">
    <property type="entry name" value="DD-peptidase/beta-lactamase superfamily"/>
    <property type="match status" value="1"/>
</dbReference>
<dbReference type="PANTHER" id="PTHR35333">
    <property type="entry name" value="BETA-LACTAMASE"/>
    <property type="match status" value="1"/>
</dbReference>
<dbReference type="SUPFAM" id="SSF56601">
    <property type="entry name" value="beta-lactamase/transpeptidase-like"/>
    <property type="match status" value="1"/>
</dbReference>
<comment type="caution">
    <text evidence="3">The sequence shown here is derived from an EMBL/GenBank/DDBJ whole genome shotgun (WGS) entry which is preliminary data.</text>
</comment>
<dbReference type="Pfam" id="PF13354">
    <property type="entry name" value="Beta-lactamase2"/>
    <property type="match status" value="1"/>
</dbReference>
<evidence type="ECO:0000259" key="2">
    <source>
        <dbReference type="Pfam" id="PF13354"/>
    </source>
</evidence>
<dbReference type="InterPro" id="IPR045155">
    <property type="entry name" value="Beta-lactam_cat"/>
</dbReference>
<dbReference type="EMBL" id="QUAK01000200">
    <property type="protein sequence ID" value="RFU83429.1"/>
    <property type="molecule type" value="Genomic_DNA"/>
</dbReference>
<feature type="domain" description="Beta-lactamase class A catalytic" evidence="2">
    <location>
        <begin position="64"/>
        <end position="201"/>
    </location>
</feature>
<gene>
    <name evidence="3" type="ORF">DY218_27780</name>
</gene>
<dbReference type="PANTHER" id="PTHR35333:SF3">
    <property type="entry name" value="BETA-LACTAMASE-TYPE TRANSPEPTIDASE FOLD CONTAINING PROTEIN"/>
    <property type="match status" value="1"/>
</dbReference>
<accession>A0A372LY11</accession>
<dbReference type="GO" id="GO:0030655">
    <property type="term" value="P:beta-lactam antibiotic catabolic process"/>
    <property type="evidence" value="ECO:0007669"/>
    <property type="project" value="InterPro"/>
</dbReference>
<evidence type="ECO:0000313" key="4">
    <source>
        <dbReference type="Proteomes" id="UP000263094"/>
    </source>
</evidence>
<dbReference type="GO" id="GO:0046677">
    <property type="term" value="P:response to antibiotic"/>
    <property type="evidence" value="ECO:0007669"/>
    <property type="project" value="InterPro"/>
</dbReference>
<dbReference type="RefSeq" id="WP_128558878.1">
    <property type="nucleotide sequence ID" value="NZ_QUAK01000200.1"/>
</dbReference>
<dbReference type="Proteomes" id="UP000263094">
    <property type="component" value="Unassembled WGS sequence"/>
</dbReference>
<evidence type="ECO:0000256" key="1">
    <source>
        <dbReference type="SAM" id="MobiDB-lite"/>
    </source>
</evidence>
<dbReference type="OrthoDB" id="3524371at2"/>